<feature type="non-terminal residue" evidence="3">
    <location>
        <position position="250"/>
    </location>
</feature>
<keyword evidence="1" id="KW-0472">Membrane</keyword>
<evidence type="ECO:0000256" key="1">
    <source>
        <dbReference type="SAM" id="Phobius"/>
    </source>
</evidence>
<feature type="transmembrane region" description="Helical" evidence="1">
    <location>
        <begin position="33"/>
        <end position="59"/>
    </location>
</feature>
<reference evidence="3 4" key="1">
    <citation type="submission" date="2014-04" db="EMBL/GenBank/DDBJ databases">
        <title>Evolutionary Origins and Diversification of the Mycorrhizal Mutualists.</title>
        <authorList>
            <consortium name="DOE Joint Genome Institute"/>
            <consortium name="Mycorrhizal Genomics Consortium"/>
            <person name="Kohler A."/>
            <person name="Kuo A."/>
            <person name="Nagy L.G."/>
            <person name="Floudas D."/>
            <person name="Copeland A."/>
            <person name="Barry K.W."/>
            <person name="Cichocki N."/>
            <person name="Veneault-Fourrey C."/>
            <person name="LaButti K."/>
            <person name="Lindquist E.A."/>
            <person name="Lipzen A."/>
            <person name="Lundell T."/>
            <person name="Morin E."/>
            <person name="Murat C."/>
            <person name="Riley R."/>
            <person name="Ohm R."/>
            <person name="Sun H."/>
            <person name="Tunlid A."/>
            <person name="Henrissat B."/>
            <person name="Grigoriev I.V."/>
            <person name="Hibbett D.S."/>
            <person name="Martin F."/>
        </authorList>
    </citation>
    <scope>NUCLEOTIDE SEQUENCE [LARGE SCALE GENOMIC DNA]</scope>
    <source>
        <strain evidence="3 4">FD-317 M1</strain>
    </source>
</reference>
<dbReference type="HOGENOM" id="CLU_046025_2_0_1"/>
<feature type="domain" description="DUF6534" evidence="2">
    <location>
        <begin position="117"/>
        <end position="202"/>
    </location>
</feature>
<evidence type="ECO:0000313" key="4">
    <source>
        <dbReference type="Proteomes" id="UP000053593"/>
    </source>
</evidence>
<dbReference type="Pfam" id="PF20152">
    <property type="entry name" value="DUF6534"/>
    <property type="match status" value="1"/>
</dbReference>
<accession>A0A0D0BWG9</accession>
<proteinExistence type="predicted"/>
<feature type="transmembrane region" description="Helical" evidence="1">
    <location>
        <begin position="71"/>
        <end position="94"/>
    </location>
</feature>
<name>A0A0D0BWG9_9AGAR</name>
<feature type="non-terminal residue" evidence="3">
    <location>
        <position position="1"/>
    </location>
</feature>
<feature type="transmembrane region" description="Helical" evidence="1">
    <location>
        <begin position="149"/>
        <end position="167"/>
    </location>
</feature>
<gene>
    <name evidence="3" type="ORF">GYMLUDRAFT_178139</name>
</gene>
<keyword evidence="4" id="KW-1185">Reference proteome</keyword>
<evidence type="ECO:0000313" key="3">
    <source>
        <dbReference type="EMBL" id="KIK53999.1"/>
    </source>
</evidence>
<dbReference type="PANTHER" id="PTHR40465">
    <property type="entry name" value="CHROMOSOME 1, WHOLE GENOME SHOTGUN SEQUENCE"/>
    <property type="match status" value="1"/>
</dbReference>
<feature type="transmembrane region" description="Helical" evidence="1">
    <location>
        <begin position="106"/>
        <end position="129"/>
    </location>
</feature>
<dbReference type="EMBL" id="KN834821">
    <property type="protein sequence ID" value="KIK53999.1"/>
    <property type="molecule type" value="Genomic_DNA"/>
</dbReference>
<dbReference type="PANTHER" id="PTHR40465:SF1">
    <property type="entry name" value="DUF6534 DOMAIN-CONTAINING PROTEIN"/>
    <property type="match status" value="1"/>
</dbReference>
<feature type="transmembrane region" description="Helical" evidence="1">
    <location>
        <begin position="7"/>
        <end position="27"/>
    </location>
</feature>
<dbReference type="Proteomes" id="UP000053593">
    <property type="component" value="Unassembled WGS sequence"/>
</dbReference>
<organism evidence="3 4">
    <name type="scientific">Collybiopsis luxurians FD-317 M1</name>
    <dbReference type="NCBI Taxonomy" id="944289"/>
    <lineage>
        <taxon>Eukaryota</taxon>
        <taxon>Fungi</taxon>
        <taxon>Dikarya</taxon>
        <taxon>Basidiomycota</taxon>
        <taxon>Agaricomycotina</taxon>
        <taxon>Agaricomycetes</taxon>
        <taxon>Agaricomycetidae</taxon>
        <taxon>Agaricales</taxon>
        <taxon>Marasmiineae</taxon>
        <taxon>Omphalotaceae</taxon>
        <taxon>Collybiopsis</taxon>
        <taxon>Collybiopsis luxurians</taxon>
    </lineage>
</organism>
<protein>
    <recommendedName>
        <fullName evidence="2">DUF6534 domain-containing protein</fullName>
    </recommendedName>
</protein>
<dbReference type="OrthoDB" id="3046394at2759"/>
<feature type="transmembrane region" description="Helical" evidence="1">
    <location>
        <begin position="179"/>
        <end position="199"/>
    </location>
</feature>
<dbReference type="InterPro" id="IPR045339">
    <property type="entry name" value="DUF6534"/>
</dbReference>
<evidence type="ECO:0000259" key="2">
    <source>
        <dbReference type="Pfam" id="PF20152"/>
    </source>
</evidence>
<keyword evidence="1" id="KW-0812">Transmembrane</keyword>
<sequence>HGPMLLGTFLALILYGISITQIYLYWASHWKKSASFCFIVVLVFLVDSVHTVFIMAYLYLSLIKHFGNVSYITSSTWLFASGMLMMGVATSIASQIVKLFQDFQEFQVVVILWAITAMITDLVIMAILILHLRQSRTGFRSTDTHIDRIIRCITISLGMITVIWDLAHLLTYELDPTGIHLFFNFTLAKLYTNALLSALSSRGGWKFLNSDKASSTQQTIYNYDYGANQHVCPTLILLEQKPRVPDRSWA</sequence>
<dbReference type="AlphaFoldDB" id="A0A0D0BWG9"/>
<keyword evidence="1" id="KW-1133">Transmembrane helix</keyword>